<dbReference type="RefSeq" id="WP_073631835.1">
    <property type="nucleotide sequence ID" value="NZ_FRXO01000011.1"/>
</dbReference>
<dbReference type="Gene3D" id="3.90.1340.10">
    <property type="entry name" value="Phage tail collar domain"/>
    <property type="match status" value="1"/>
</dbReference>
<accession>A0A1M7ZQN7</accession>
<keyword evidence="3" id="KW-1185">Reference proteome</keyword>
<evidence type="ECO:0000313" key="3">
    <source>
        <dbReference type="Proteomes" id="UP000186406"/>
    </source>
</evidence>
<dbReference type="Proteomes" id="UP000186406">
    <property type="component" value="Unassembled WGS sequence"/>
</dbReference>
<dbReference type="Pfam" id="PF07484">
    <property type="entry name" value="Collar"/>
    <property type="match status" value="1"/>
</dbReference>
<protein>
    <submittedName>
        <fullName evidence="2">Microcystin-dependent protein</fullName>
    </submittedName>
</protein>
<name>A0A1M7ZQN7_9HYPH</name>
<evidence type="ECO:0000259" key="1">
    <source>
        <dbReference type="Pfam" id="PF07484"/>
    </source>
</evidence>
<gene>
    <name evidence="2" type="ORF">SAMN02745172_03903</name>
</gene>
<feature type="domain" description="Phage tail collar" evidence="1">
    <location>
        <begin position="6"/>
        <end position="62"/>
    </location>
</feature>
<dbReference type="STRING" id="1123029.SAMN02745172_03903"/>
<proteinExistence type="predicted"/>
<dbReference type="EMBL" id="FRXO01000011">
    <property type="protein sequence ID" value="SHO67230.1"/>
    <property type="molecule type" value="Genomic_DNA"/>
</dbReference>
<organism evidence="2 3">
    <name type="scientific">Pseudoxanthobacter soli DSM 19599</name>
    <dbReference type="NCBI Taxonomy" id="1123029"/>
    <lineage>
        <taxon>Bacteria</taxon>
        <taxon>Pseudomonadati</taxon>
        <taxon>Pseudomonadota</taxon>
        <taxon>Alphaproteobacteria</taxon>
        <taxon>Hyphomicrobiales</taxon>
        <taxon>Segnochrobactraceae</taxon>
        <taxon>Pseudoxanthobacter</taxon>
    </lineage>
</organism>
<sequence>MDVYTGTILIVGYDWAPRNFLSCEGQVLPVNQYQALYSLIGSIYGGDQNTKFNLPNLIGRAPIGKLQSKSSKYPIGTEVGASDVMLTNKNIPPHVHDVSFEPSMGKQDVTIPGSTGKIKIEAKVDLNAAAAPSKAMTFSHGETVYLTNAIANSGSNILRGPYTLTAPADTAKAKMPVVVDYSGSPATPDTTVSVDTITGGKVTMKPSGEGAAFSVMQPSLALNFVMAVQGFYPERP</sequence>
<dbReference type="AlphaFoldDB" id="A0A1M7ZQN7"/>
<evidence type="ECO:0000313" key="2">
    <source>
        <dbReference type="EMBL" id="SHO67230.1"/>
    </source>
</evidence>
<reference evidence="2 3" key="1">
    <citation type="submission" date="2016-12" db="EMBL/GenBank/DDBJ databases">
        <authorList>
            <person name="Song W.-J."/>
            <person name="Kurnit D.M."/>
        </authorList>
    </citation>
    <scope>NUCLEOTIDE SEQUENCE [LARGE SCALE GENOMIC DNA]</scope>
    <source>
        <strain evidence="2 3">DSM 19599</strain>
    </source>
</reference>
<dbReference type="InterPro" id="IPR011083">
    <property type="entry name" value="Phage_tail_collar_dom"/>
</dbReference>
<dbReference type="InterPro" id="IPR037053">
    <property type="entry name" value="Phage_tail_collar_dom_sf"/>
</dbReference>
<dbReference type="OrthoDB" id="9810174at2"/>
<dbReference type="SUPFAM" id="SSF88874">
    <property type="entry name" value="Receptor-binding domain of short tail fibre protein gp12"/>
    <property type="match status" value="1"/>
</dbReference>